<evidence type="ECO:0000313" key="2">
    <source>
        <dbReference type="Proteomes" id="UP000199584"/>
    </source>
</evidence>
<accession>A0A1I6DVA1</accession>
<organism evidence="1 2">
    <name type="scientific">Desulfoscipio geothermicus DSM 3669</name>
    <dbReference type="NCBI Taxonomy" id="1121426"/>
    <lineage>
        <taxon>Bacteria</taxon>
        <taxon>Bacillati</taxon>
        <taxon>Bacillota</taxon>
        <taxon>Clostridia</taxon>
        <taxon>Eubacteriales</taxon>
        <taxon>Desulfallaceae</taxon>
        <taxon>Desulfoscipio</taxon>
    </lineage>
</organism>
<proteinExistence type="predicted"/>
<dbReference type="EMBL" id="FOYM01000018">
    <property type="protein sequence ID" value="SFR09356.1"/>
    <property type="molecule type" value="Genomic_DNA"/>
</dbReference>
<protein>
    <submittedName>
        <fullName evidence="1">Uncharacterized protein</fullName>
    </submittedName>
</protein>
<reference evidence="2" key="1">
    <citation type="submission" date="2016-10" db="EMBL/GenBank/DDBJ databases">
        <authorList>
            <person name="Varghese N."/>
            <person name="Submissions S."/>
        </authorList>
    </citation>
    <scope>NUCLEOTIDE SEQUENCE [LARGE SCALE GENOMIC DNA]</scope>
    <source>
        <strain evidence="2">DSM 3669</strain>
    </source>
</reference>
<dbReference type="Proteomes" id="UP000199584">
    <property type="component" value="Unassembled WGS sequence"/>
</dbReference>
<name>A0A1I6DVA1_9FIRM</name>
<evidence type="ECO:0000313" key="1">
    <source>
        <dbReference type="EMBL" id="SFR09356.1"/>
    </source>
</evidence>
<keyword evidence="2" id="KW-1185">Reference proteome</keyword>
<gene>
    <name evidence="1" type="ORF">SAMN05660706_11861</name>
</gene>
<dbReference type="AlphaFoldDB" id="A0A1I6DVA1"/>
<sequence>MLATRLKISVTAKLLVT</sequence>